<feature type="transmembrane region" description="Helical" evidence="9">
    <location>
        <begin position="6"/>
        <end position="28"/>
    </location>
</feature>
<feature type="transmembrane region" description="Helical" evidence="9">
    <location>
        <begin position="186"/>
        <end position="209"/>
    </location>
</feature>
<dbReference type="STRING" id="157910.SAMN05445850_4177"/>
<sequence>MEAFGQQLLAGVGTGSIYAIVALALAVIYQATHHVNFAQGEMAMFSTYLAWVLIQAGVPYWAAFLVTVAASFVMGAVLELVVIRPLRDAPDLSMVVVFIGLLVTFHGMAGWLFGYDSHDFPSPFANLPWGFPQLLSAHQAGSIALTFFLVALLFAFFYRTSLGLKMRAVAQNRVSSQLVGISVGKMLMLGWGLAGAIGAVSGLLVAPMVFLDPSMMMGAVLYAFAGALLGGIGNPAGAVVGGFLVGISENLLGTYVVGTDLKLSIALLLIVVVLIFAPDGLFGRRVVTRV</sequence>
<proteinExistence type="inferred from homology"/>
<evidence type="ECO:0000256" key="6">
    <source>
        <dbReference type="ARBA" id="ARBA00022989"/>
    </source>
</evidence>
<dbReference type="GO" id="GO:0005886">
    <property type="term" value="C:plasma membrane"/>
    <property type="evidence" value="ECO:0007669"/>
    <property type="project" value="UniProtKB-SubCell"/>
</dbReference>
<name>A0A1H1J4Y7_9BURK</name>
<feature type="transmembrane region" description="Helical" evidence="9">
    <location>
        <begin position="95"/>
        <end position="115"/>
    </location>
</feature>
<dbReference type="GO" id="GO:0022857">
    <property type="term" value="F:transmembrane transporter activity"/>
    <property type="evidence" value="ECO:0007669"/>
    <property type="project" value="InterPro"/>
</dbReference>
<feature type="transmembrane region" description="Helical" evidence="9">
    <location>
        <begin position="263"/>
        <end position="282"/>
    </location>
</feature>
<evidence type="ECO:0000256" key="4">
    <source>
        <dbReference type="ARBA" id="ARBA00022692"/>
    </source>
</evidence>
<dbReference type="InterPro" id="IPR001851">
    <property type="entry name" value="ABC_transp_permease"/>
</dbReference>
<evidence type="ECO:0000256" key="8">
    <source>
        <dbReference type="ARBA" id="ARBA00037998"/>
    </source>
</evidence>
<keyword evidence="5" id="KW-0029">Amino-acid transport</keyword>
<evidence type="ECO:0000256" key="2">
    <source>
        <dbReference type="ARBA" id="ARBA00022448"/>
    </source>
</evidence>
<evidence type="ECO:0000256" key="7">
    <source>
        <dbReference type="ARBA" id="ARBA00023136"/>
    </source>
</evidence>
<keyword evidence="11" id="KW-1185">Reference proteome</keyword>
<reference evidence="11" key="1">
    <citation type="submission" date="2016-10" db="EMBL/GenBank/DDBJ databases">
        <authorList>
            <person name="Varghese N."/>
            <person name="Submissions S."/>
        </authorList>
    </citation>
    <scope>NUCLEOTIDE SEQUENCE [LARGE SCALE GENOMIC DNA]</scope>
    <source>
        <strain evidence="11">DUS833</strain>
    </source>
</reference>
<keyword evidence="4 9" id="KW-0812">Transmembrane</keyword>
<keyword evidence="3" id="KW-1003">Cell membrane</keyword>
<keyword evidence="6 9" id="KW-1133">Transmembrane helix</keyword>
<dbReference type="PANTHER" id="PTHR11795:SF451">
    <property type="entry name" value="ABC TRANSPORTER PERMEASE PROTEIN"/>
    <property type="match status" value="1"/>
</dbReference>
<dbReference type="Proteomes" id="UP000199365">
    <property type="component" value="Unassembled WGS sequence"/>
</dbReference>
<dbReference type="AlphaFoldDB" id="A0A1H1J4Y7"/>
<evidence type="ECO:0000256" key="5">
    <source>
        <dbReference type="ARBA" id="ARBA00022970"/>
    </source>
</evidence>
<evidence type="ECO:0000256" key="1">
    <source>
        <dbReference type="ARBA" id="ARBA00004651"/>
    </source>
</evidence>
<comment type="similarity">
    <text evidence="8">Belongs to the binding-protein-dependent transport system permease family. LivHM subfamily.</text>
</comment>
<evidence type="ECO:0000313" key="11">
    <source>
        <dbReference type="Proteomes" id="UP000199365"/>
    </source>
</evidence>
<dbReference type="CDD" id="cd06582">
    <property type="entry name" value="TM_PBP1_LivH_like"/>
    <property type="match status" value="1"/>
</dbReference>
<accession>A0A1H1J4Y7</accession>
<dbReference type="EMBL" id="FNKX01000002">
    <property type="protein sequence ID" value="SDR44989.1"/>
    <property type="molecule type" value="Genomic_DNA"/>
</dbReference>
<evidence type="ECO:0000256" key="9">
    <source>
        <dbReference type="SAM" id="Phobius"/>
    </source>
</evidence>
<organism evidence="10 11">
    <name type="scientific">Paraburkholderia tuberum</name>
    <dbReference type="NCBI Taxonomy" id="157910"/>
    <lineage>
        <taxon>Bacteria</taxon>
        <taxon>Pseudomonadati</taxon>
        <taxon>Pseudomonadota</taxon>
        <taxon>Betaproteobacteria</taxon>
        <taxon>Burkholderiales</taxon>
        <taxon>Burkholderiaceae</taxon>
        <taxon>Paraburkholderia</taxon>
    </lineage>
</organism>
<keyword evidence="7 9" id="KW-0472">Membrane</keyword>
<dbReference type="RefSeq" id="WP_090806491.1">
    <property type="nucleotide sequence ID" value="NZ_FNKX01000002.1"/>
</dbReference>
<evidence type="ECO:0000256" key="3">
    <source>
        <dbReference type="ARBA" id="ARBA00022475"/>
    </source>
</evidence>
<dbReference type="Pfam" id="PF02653">
    <property type="entry name" value="BPD_transp_2"/>
    <property type="match status" value="1"/>
</dbReference>
<feature type="transmembrane region" description="Helical" evidence="9">
    <location>
        <begin position="135"/>
        <end position="158"/>
    </location>
</feature>
<dbReference type="GO" id="GO:0006865">
    <property type="term" value="P:amino acid transport"/>
    <property type="evidence" value="ECO:0007669"/>
    <property type="project" value="UniProtKB-KW"/>
</dbReference>
<dbReference type="PANTHER" id="PTHR11795">
    <property type="entry name" value="BRANCHED-CHAIN AMINO ACID TRANSPORT SYSTEM PERMEASE PROTEIN LIVH"/>
    <property type="match status" value="1"/>
</dbReference>
<feature type="transmembrane region" description="Helical" evidence="9">
    <location>
        <begin position="60"/>
        <end position="83"/>
    </location>
</feature>
<dbReference type="InterPro" id="IPR052157">
    <property type="entry name" value="BCAA_transport_permease"/>
</dbReference>
<protein>
    <submittedName>
        <fullName evidence="10">Amino acid/amide ABC transporter membrane protein 1, HAAT family</fullName>
    </submittedName>
</protein>
<gene>
    <name evidence="10" type="ORF">SAMN05445850_4177</name>
</gene>
<comment type="subcellular location">
    <subcellularLocation>
        <location evidence="1">Cell membrane</location>
        <topology evidence="1">Multi-pass membrane protein</topology>
    </subcellularLocation>
</comment>
<keyword evidence="2" id="KW-0813">Transport</keyword>
<evidence type="ECO:0000313" key="10">
    <source>
        <dbReference type="EMBL" id="SDR44989.1"/>
    </source>
</evidence>